<dbReference type="InterPro" id="IPR051083">
    <property type="entry name" value="GrpII_Intron_Splice-Mob/Def"/>
</dbReference>
<keyword evidence="2" id="KW-0695">RNA-directed DNA polymerase</keyword>
<dbReference type="PANTHER" id="PTHR34047">
    <property type="entry name" value="NUCLEAR INTRON MATURASE 1, MITOCHONDRIAL-RELATED"/>
    <property type="match status" value="1"/>
</dbReference>
<organism evidence="2 3">
    <name type="scientific">Clostridium aestuarii</name>
    <dbReference type="NCBI Taxonomy" id="338193"/>
    <lineage>
        <taxon>Bacteria</taxon>
        <taxon>Bacillati</taxon>
        <taxon>Bacillota</taxon>
        <taxon>Clostridia</taxon>
        <taxon>Eubacteriales</taxon>
        <taxon>Clostridiaceae</taxon>
        <taxon>Clostridium</taxon>
    </lineage>
</organism>
<dbReference type="EMBL" id="JAPQER010000007">
    <property type="protein sequence ID" value="MCY6485473.1"/>
    <property type="molecule type" value="Genomic_DNA"/>
</dbReference>
<dbReference type="PANTHER" id="PTHR34047:SF8">
    <property type="entry name" value="PROTEIN YKFC"/>
    <property type="match status" value="1"/>
</dbReference>
<comment type="caution">
    <text evidence="2">The sequence shown here is derived from an EMBL/GenBank/DDBJ whole genome shotgun (WGS) entry which is preliminary data.</text>
</comment>
<dbReference type="PROSITE" id="PS50878">
    <property type="entry name" value="RT_POL"/>
    <property type="match status" value="1"/>
</dbReference>
<proteinExistence type="predicted"/>
<reference evidence="2" key="1">
    <citation type="submission" date="2022-12" db="EMBL/GenBank/DDBJ databases">
        <authorList>
            <person name="Wang J."/>
        </authorList>
    </citation>
    <scope>NUCLEOTIDE SEQUENCE</scope>
    <source>
        <strain evidence="2">HY-45-18</strain>
    </source>
</reference>
<dbReference type="InterPro" id="IPR013597">
    <property type="entry name" value="Mat_intron_G2"/>
</dbReference>
<dbReference type="InterPro" id="IPR043502">
    <property type="entry name" value="DNA/RNA_pol_sf"/>
</dbReference>
<dbReference type="Pfam" id="PF00078">
    <property type="entry name" value="RVT_1"/>
    <property type="match status" value="1"/>
</dbReference>
<accession>A0ABT4D2K6</accession>
<dbReference type="GO" id="GO:0003964">
    <property type="term" value="F:RNA-directed DNA polymerase activity"/>
    <property type="evidence" value="ECO:0007669"/>
    <property type="project" value="UniProtKB-KW"/>
</dbReference>
<evidence type="ECO:0000259" key="1">
    <source>
        <dbReference type="PROSITE" id="PS50878"/>
    </source>
</evidence>
<sequence>MYKGRDEKGRRKKVYYVRYCDDFIITADKKEILENEIKPQISKFLSIRGLELSKEKTLITHIEQGFNFLGFNIKKVKNKLLIRPSKENVKRFLKEIKAVIKQNKTAKQENLINILNPKIRGWANYYRHVVSRKTYEKVDAQIWIKLYKWAYRRHPNKGKRWCVKRYFYYNNGSNWSFQAVDIKERLRILYKCTDIKIIRHKLIRDNANPYDSEWRLYFEEREGYRLFESVNGQKALYRIWKNQNGICPICNTKVTRKTGWKIHIKDKNKVILHPKCHRKIHSE</sequence>
<keyword evidence="3" id="KW-1185">Reference proteome</keyword>
<dbReference type="Pfam" id="PF08388">
    <property type="entry name" value="GIIM"/>
    <property type="match status" value="1"/>
</dbReference>
<protein>
    <submittedName>
        <fullName evidence="2">Reverse transcriptase domain-containing protein</fullName>
    </submittedName>
</protein>
<feature type="domain" description="Reverse transcriptase" evidence="1">
    <location>
        <begin position="1"/>
        <end position="73"/>
    </location>
</feature>
<evidence type="ECO:0000313" key="3">
    <source>
        <dbReference type="Proteomes" id="UP001078443"/>
    </source>
</evidence>
<gene>
    <name evidence="2" type="ORF">OW763_14155</name>
</gene>
<name>A0ABT4D2K6_9CLOT</name>
<keyword evidence="2" id="KW-0548">Nucleotidyltransferase</keyword>
<dbReference type="Proteomes" id="UP001078443">
    <property type="component" value="Unassembled WGS sequence"/>
</dbReference>
<evidence type="ECO:0000313" key="2">
    <source>
        <dbReference type="EMBL" id="MCY6485473.1"/>
    </source>
</evidence>
<keyword evidence="2" id="KW-0808">Transferase</keyword>
<dbReference type="SUPFAM" id="SSF56672">
    <property type="entry name" value="DNA/RNA polymerases"/>
    <property type="match status" value="1"/>
</dbReference>
<dbReference type="InterPro" id="IPR000477">
    <property type="entry name" value="RT_dom"/>
</dbReference>